<gene>
    <name evidence="2" type="ORF">METZ01_LOCUS299652</name>
</gene>
<dbReference type="InterPro" id="IPR006311">
    <property type="entry name" value="TAT_signal"/>
</dbReference>
<evidence type="ECO:0000256" key="1">
    <source>
        <dbReference type="SAM" id="MobiDB-lite"/>
    </source>
</evidence>
<proteinExistence type="predicted"/>
<feature type="non-terminal residue" evidence="2">
    <location>
        <position position="362"/>
    </location>
</feature>
<accession>A0A382ME33</accession>
<name>A0A382ME33_9ZZZZ</name>
<dbReference type="EMBL" id="UINC01092853">
    <property type="protein sequence ID" value="SVC46798.1"/>
    <property type="molecule type" value="Genomic_DNA"/>
</dbReference>
<feature type="region of interest" description="Disordered" evidence="1">
    <location>
        <begin position="330"/>
        <end position="362"/>
    </location>
</feature>
<reference evidence="2" key="1">
    <citation type="submission" date="2018-05" db="EMBL/GenBank/DDBJ databases">
        <authorList>
            <person name="Lanie J.A."/>
            <person name="Ng W.-L."/>
            <person name="Kazmierczak K.M."/>
            <person name="Andrzejewski T.M."/>
            <person name="Davidsen T.M."/>
            <person name="Wayne K.J."/>
            <person name="Tettelin H."/>
            <person name="Glass J.I."/>
            <person name="Rusch D."/>
            <person name="Podicherti R."/>
            <person name="Tsui H.-C.T."/>
            <person name="Winkler M.E."/>
        </authorList>
    </citation>
    <scope>NUCLEOTIDE SEQUENCE</scope>
</reference>
<evidence type="ECO:0008006" key="3">
    <source>
        <dbReference type="Google" id="ProtNLM"/>
    </source>
</evidence>
<protein>
    <recommendedName>
        <fullName evidence="3">DUF1552 domain-containing protein</fullName>
    </recommendedName>
</protein>
<sequence>MHFITRKHLSRRTFLQGMGATVGLPFLDAMVPAGRVWGKNNRGPSLADENMRLVCIEEVHGLAGCNEWAETQNIFAPATTGRDFELLPENALSPIADFQDYMTIVSNSDCRNAEALAPPEIGGDHFRSSAVFLTQSHPKQTQSASDLLVGTSLDQMYAARFGQDTAFPSMQFCIENLDQSGGCTYNYSCAYTDSISWASPNEPLPMIRDPRVAFDMLFGTGGTEEERAARRQSRSSILDWIADEVESLERQLGAVDRVRMEQYLSNVREIERRIAMIEERNTSGSARELPEAPAGVPDSFEEHTRLLYDIQLLALETNMTRITSFKLGRDANNRAHPESGSDKGFHPASHHGGNEEAILEFN</sequence>
<dbReference type="PROSITE" id="PS51318">
    <property type="entry name" value="TAT"/>
    <property type="match status" value="1"/>
</dbReference>
<dbReference type="AlphaFoldDB" id="A0A382ME33"/>
<evidence type="ECO:0000313" key="2">
    <source>
        <dbReference type="EMBL" id="SVC46798.1"/>
    </source>
</evidence>
<organism evidence="2">
    <name type="scientific">marine metagenome</name>
    <dbReference type="NCBI Taxonomy" id="408172"/>
    <lineage>
        <taxon>unclassified sequences</taxon>
        <taxon>metagenomes</taxon>
        <taxon>ecological metagenomes</taxon>
    </lineage>
</organism>
<dbReference type="InterPro" id="IPR011447">
    <property type="entry name" value="DUF1552"/>
</dbReference>
<dbReference type="Pfam" id="PF07586">
    <property type="entry name" value="HXXSHH"/>
    <property type="match status" value="1"/>
</dbReference>
<feature type="compositionally biased region" description="Basic and acidic residues" evidence="1">
    <location>
        <begin position="330"/>
        <end position="345"/>
    </location>
</feature>